<keyword evidence="8" id="KW-0347">Helicase</keyword>
<dbReference type="GO" id="GO:0006269">
    <property type="term" value="P:DNA replication, synthesis of primer"/>
    <property type="evidence" value="ECO:0007669"/>
    <property type="project" value="UniProtKB-KW"/>
</dbReference>
<evidence type="ECO:0000256" key="5">
    <source>
        <dbReference type="ARBA" id="ARBA00022705"/>
    </source>
</evidence>
<dbReference type="GO" id="GO:0008270">
    <property type="term" value="F:zinc ion binding"/>
    <property type="evidence" value="ECO:0007669"/>
    <property type="project" value="InterPro"/>
</dbReference>
<dbReference type="Pfam" id="PF08273">
    <property type="entry name" value="Zn_Ribbon_Prim"/>
    <property type="match status" value="1"/>
</dbReference>
<evidence type="ECO:0000313" key="8">
    <source>
        <dbReference type="EMBL" id="SFN01882.1"/>
    </source>
</evidence>
<reference evidence="9" key="1">
    <citation type="submission" date="2016-10" db="EMBL/GenBank/DDBJ databases">
        <authorList>
            <person name="Varghese N."/>
            <person name="Submissions S."/>
        </authorList>
    </citation>
    <scope>NUCLEOTIDE SEQUENCE [LARGE SCALE GENOMIC DNA]</scope>
    <source>
        <strain evidence="9">DSM 6150</strain>
    </source>
</reference>
<dbReference type="GO" id="GO:0004386">
    <property type="term" value="F:helicase activity"/>
    <property type="evidence" value="ECO:0007669"/>
    <property type="project" value="UniProtKB-KW"/>
</dbReference>
<dbReference type="GO" id="GO:0016779">
    <property type="term" value="F:nucleotidyltransferase activity"/>
    <property type="evidence" value="ECO:0007669"/>
    <property type="project" value="UniProtKB-KW"/>
</dbReference>
<dbReference type="GO" id="GO:0000428">
    <property type="term" value="C:DNA-directed RNA polymerase complex"/>
    <property type="evidence" value="ECO:0007669"/>
    <property type="project" value="UniProtKB-KW"/>
</dbReference>
<keyword evidence="5" id="KW-0235">DNA replication</keyword>
<evidence type="ECO:0000256" key="3">
    <source>
        <dbReference type="ARBA" id="ARBA00022679"/>
    </source>
</evidence>
<keyword evidence="8" id="KW-0378">Hydrolase</keyword>
<evidence type="ECO:0000256" key="4">
    <source>
        <dbReference type="ARBA" id="ARBA00022695"/>
    </source>
</evidence>
<dbReference type="GO" id="GO:0003677">
    <property type="term" value="F:DNA binding"/>
    <property type="evidence" value="ECO:0007669"/>
    <property type="project" value="InterPro"/>
</dbReference>
<keyword evidence="2" id="KW-0639">Primosome</keyword>
<dbReference type="CDD" id="cd01029">
    <property type="entry name" value="TOPRIM_primases"/>
    <property type="match status" value="1"/>
</dbReference>
<dbReference type="GO" id="GO:1990077">
    <property type="term" value="C:primosome complex"/>
    <property type="evidence" value="ECO:0007669"/>
    <property type="project" value="UniProtKB-KW"/>
</dbReference>
<dbReference type="SMART" id="SM00778">
    <property type="entry name" value="Prim_Zn_Ribbon"/>
    <property type="match status" value="1"/>
</dbReference>
<dbReference type="SUPFAM" id="SSF57783">
    <property type="entry name" value="Zinc beta-ribbon"/>
    <property type="match status" value="1"/>
</dbReference>
<dbReference type="InterPro" id="IPR034154">
    <property type="entry name" value="TOPRIM_DnaG/twinkle"/>
</dbReference>
<keyword evidence="8" id="KW-0547">Nucleotide-binding</keyword>
<feature type="domain" description="DNA primase/helicase Gp4 N-terminal Bacteriophage T7-like" evidence="7">
    <location>
        <begin position="34"/>
        <end position="72"/>
    </location>
</feature>
<evidence type="ECO:0000256" key="1">
    <source>
        <dbReference type="ARBA" id="ARBA00022478"/>
    </source>
</evidence>
<evidence type="ECO:0000313" key="9">
    <source>
        <dbReference type="Proteomes" id="UP000242869"/>
    </source>
</evidence>
<protein>
    <submittedName>
        <fullName evidence="8">Putative DNA primase/helicase</fullName>
    </submittedName>
</protein>
<evidence type="ECO:0000256" key="2">
    <source>
        <dbReference type="ARBA" id="ARBA00022515"/>
    </source>
</evidence>
<keyword evidence="3" id="KW-0808">Transferase</keyword>
<dbReference type="EMBL" id="FOVE01000002">
    <property type="protein sequence ID" value="SFN01882.1"/>
    <property type="molecule type" value="Genomic_DNA"/>
</dbReference>
<dbReference type="STRING" id="83765.SAMN05660284_00260"/>
<sequence>MNNRLDLIGLKDAARNRWPGILQAAGVDPKHLRNKHGACPVCGGKDRFRFTDKDGRGCYVCNKCRPDGGDGFHLLAAFRSCSFIEAARFVSDYLGGAAVTATAPSPEELARRKEREDAEQKRAWLNNRAVNLSTWRQAHPVMPGSPVGLYLRNRGLSLAEYPQALRFHPCLPYWDRGEDGKPIKLGDFCGMVAAVQAPDGALVAVHKTYLTGAGRKIDAPSPKKMSKPSGPLAGAACRLFPAGEKLAICEGIETGLAVHLGSGLPVWAGLNAFGLSQMVLPPEARQVFIYADHDENGTGQNAAKTLADRLTQEGRSVRILLPGKPGWDWLDVWNARASNDPQNEKDAA</sequence>
<evidence type="ECO:0000259" key="7">
    <source>
        <dbReference type="SMART" id="SM00778"/>
    </source>
</evidence>
<dbReference type="InterPro" id="IPR055570">
    <property type="entry name" value="DUF7146"/>
</dbReference>
<accession>A0A1I4VKV4</accession>
<evidence type="ECO:0000256" key="6">
    <source>
        <dbReference type="ARBA" id="ARBA00023163"/>
    </source>
</evidence>
<dbReference type="Pfam" id="PF23639">
    <property type="entry name" value="DUF7146"/>
    <property type="match status" value="1"/>
</dbReference>
<keyword evidence="6" id="KW-0804">Transcription</keyword>
<keyword evidence="8" id="KW-0067">ATP-binding</keyword>
<dbReference type="InterPro" id="IPR036977">
    <property type="entry name" value="DNA_primase_Znf_CHC2"/>
</dbReference>
<dbReference type="InterPro" id="IPR013237">
    <property type="entry name" value="Phage_T7_Gp4_N"/>
</dbReference>
<keyword evidence="9" id="KW-1185">Reference proteome</keyword>
<dbReference type="RefSeq" id="WP_177187727.1">
    <property type="nucleotide sequence ID" value="NZ_FOVE01000002.1"/>
</dbReference>
<dbReference type="Pfam" id="PF13362">
    <property type="entry name" value="Toprim_3"/>
    <property type="match status" value="1"/>
</dbReference>
<dbReference type="InterPro" id="IPR006171">
    <property type="entry name" value="TOPRIM_dom"/>
</dbReference>
<dbReference type="AlphaFoldDB" id="A0A1I4VKV4"/>
<dbReference type="Gene3D" id="3.90.580.10">
    <property type="entry name" value="Zinc finger, CHC2-type domain"/>
    <property type="match status" value="1"/>
</dbReference>
<dbReference type="Proteomes" id="UP000242869">
    <property type="component" value="Unassembled WGS sequence"/>
</dbReference>
<keyword evidence="4" id="KW-0548">Nucleotidyltransferase</keyword>
<proteinExistence type="predicted"/>
<organism evidence="8 9">
    <name type="scientific">Formivibrio citricus</name>
    <dbReference type="NCBI Taxonomy" id="83765"/>
    <lineage>
        <taxon>Bacteria</taxon>
        <taxon>Pseudomonadati</taxon>
        <taxon>Pseudomonadota</taxon>
        <taxon>Betaproteobacteria</taxon>
        <taxon>Neisseriales</taxon>
        <taxon>Chitinibacteraceae</taxon>
        <taxon>Formivibrio</taxon>
    </lineage>
</organism>
<gene>
    <name evidence="8" type="ORF">SAMN05660284_00260</name>
</gene>
<name>A0A1I4VKV4_9NEIS</name>
<keyword evidence="1" id="KW-0240">DNA-directed RNA polymerase</keyword>